<sequence>MSRAPGEMLGQDPDLRDTWSNKTPKSNGNSKVLPSIVTNHFQSHMSSLRFRDQQGYNDTAIAISVQAKTEEKKSIAVTVTWQEFDLTPKEGRGGKYKGLEKDD</sequence>
<reference evidence="2" key="1">
    <citation type="submission" date="2011-10" db="EMBL/GenBank/DDBJ databases">
        <title>The Genome Sequence of Fusarium oxysporum HDV247.</title>
        <authorList>
            <consortium name="The Broad Institute Genome Sequencing Platform"/>
            <person name="Ma L.-J."/>
            <person name="Gale L.R."/>
            <person name="Schwartz D.C."/>
            <person name="Zhou S."/>
            <person name="Corby-Kistler H."/>
            <person name="Young S.K."/>
            <person name="Zeng Q."/>
            <person name="Gargeya S."/>
            <person name="Fitzgerald M."/>
            <person name="Haas B."/>
            <person name="Abouelleil A."/>
            <person name="Alvarado L."/>
            <person name="Arachchi H.M."/>
            <person name="Berlin A."/>
            <person name="Brown A."/>
            <person name="Chapman S.B."/>
            <person name="Chen Z."/>
            <person name="Dunbar C."/>
            <person name="Freedman E."/>
            <person name="Gearin G."/>
            <person name="Goldberg J."/>
            <person name="Griggs A."/>
            <person name="Gujja S."/>
            <person name="Heiman D."/>
            <person name="Howarth C."/>
            <person name="Larson L."/>
            <person name="Lui A."/>
            <person name="MacDonald P.J.P."/>
            <person name="Montmayeur A."/>
            <person name="Murphy C."/>
            <person name="Neiman D."/>
            <person name="Pearson M."/>
            <person name="Priest M."/>
            <person name="Roberts A."/>
            <person name="Saif S."/>
            <person name="Shea T."/>
            <person name="Shenoy N."/>
            <person name="Sisk P."/>
            <person name="Stolte C."/>
            <person name="Sykes S."/>
            <person name="Wortman J."/>
            <person name="Nusbaum C."/>
            <person name="Birren B."/>
        </authorList>
    </citation>
    <scope>NUCLEOTIDE SEQUENCE [LARGE SCALE GENOMIC DNA]</scope>
    <source>
        <strain evidence="2">HDV247</strain>
    </source>
</reference>
<evidence type="ECO:0000313" key="2">
    <source>
        <dbReference type="EMBL" id="EXA44225.1"/>
    </source>
</evidence>
<accession>W9PX27</accession>
<dbReference type="HOGENOM" id="CLU_2263863_0_0_1"/>
<feature type="region of interest" description="Disordered" evidence="1">
    <location>
        <begin position="1"/>
        <end position="33"/>
    </location>
</feature>
<reference evidence="2" key="2">
    <citation type="submission" date="2012-05" db="EMBL/GenBank/DDBJ databases">
        <title>Annotation of the Genome Sequence of Fusarium oxysporum HDV247.</title>
        <authorList>
            <consortium name="The Broad Institute Genomics Platform"/>
            <person name="Ma L.-J."/>
            <person name="Corby-Kistler H."/>
            <person name="Broz K."/>
            <person name="Gale L.R."/>
            <person name="Jonkers W."/>
            <person name="O'Donnell K."/>
            <person name="Ploetz R."/>
            <person name="Steinberg C."/>
            <person name="Schwartz D.C."/>
            <person name="VanEtten H."/>
            <person name="Zhou S."/>
            <person name="Young S.K."/>
            <person name="Zeng Q."/>
            <person name="Gargeya S."/>
            <person name="Fitzgerald M."/>
            <person name="Abouelleil A."/>
            <person name="Alvarado L."/>
            <person name="Chapman S.B."/>
            <person name="Gainer-Dewar J."/>
            <person name="Goldberg J."/>
            <person name="Griggs A."/>
            <person name="Gujja S."/>
            <person name="Hansen M."/>
            <person name="Howarth C."/>
            <person name="Imamovic A."/>
            <person name="Ireland A."/>
            <person name="Larimer J."/>
            <person name="McCowan C."/>
            <person name="Murphy C."/>
            <person name="Pearson M."/>
            <person name="Poon T.W."/>
            <person name="Priest M."/>
            <person name="Roberts A."/>
            <person name="Saif S."/>
            <person name="Shea T."/>
            <person name="Sykes S."/>
            <person name="Wortman J."/>
            <person name="Nusbaum C."/>
            <person name="Birren B."/>
        </authorList>
    </citation>
    <scope>NUCLEOTIDE SEQUENCE</scope>
    <source>
        <strain evidence="2">HDV247</strain>
    </source>
</reference>
<dbReference type="Proteomes" id="UP000030751">
    <property type="component" value="Unassembled WGS sequence"/>
</dbReference>
<evidence type="ECO:0000256" key="1">
    <source>
        <dbReference type="SAM" id="MobiDB-lite"/>
    </source>
</evidence>
<organism evidence="2">
    <name type="scientific">Fusarium oxysporum f. sp. pisi HDV247</name>
    <dbReference type="NCBI Taxonomy" id="1080344"/>
    <lineage>
        <taxon>Eukaryota</taxon>
        <taxon>Fungi</taxon>
        <taxon>Dikarya</taxon>
        <taxon>Ascomycota</taxon>
        <taxon>Pezizomycotina</taxon>
        <taxon>Sordariomycetes</taxon>
        <taxon>Hypocreomycetidae</taxon>
        <taxon>Hypocreales</taxon>
        <taxon>Nectriaceae</taxon>
        <taxon>Fusarium</taxon>
        <taxon>Fusarium oxysporum species complex</taxon>
    </lineage>
</organism>
<dbReference type="EMBL" id="JH650971">
    <property type="protein sequence ID" value="EXA44225.1"/>
    <property type="molecule type" value="Genomic_DNA"/>
</dbReference>
<gene>
    <name evidence="2" type="ORF">FOVG_05708</name>
</gene>
<proteinExistence type="predicted"/>
<name>W9PX27_FUSOX</name>
<dbReference type="AlphaFoldDB" id="W9PX27"/>
<protein>
    <submittedName>
        <fullName evidence="2">Uncharacterized protein</fullName>
    </submittedName>
</protein>
<feature type="compositionally biased region" description="Polar residues" evidence="1">
    <location>
        <begin position="20"/>
        <end position="33"/>
    </location>
</feature>